<dbReference type="Pfam" id="PF00005">
    <property type="entry name" value="ABC_tran"/>
    <property type="match status" value="1"/>
</dbReference>
<keyword evidence="10" id="KW-1185">Reference proteome</keyword>
<dbReference type="GO" id="GO:0005524">
    <property type="term" value="F:ATP binding"/>
    <property type="evidence" value="ECO:0007669"/>
    <property type="project" value="UniProtKB-KW"/>
</dbReference>
<accession>A0ABQ0QKS8</accession>
<reference evidence="9" key="1">
    <citation type="submission" date="2013-04" db="EMBL/GenBank/DDBJ databases">
        <title>The genome sequencing project of 58 acetic acid bacteria.</title>
        <authorList>
            <person name="Okamoto-Kainuma A."/>
            <person name="Ishikawa M."/>
            <person name="Umino S."/>
            <person name="Koizumi Y."/>
            <person name="Shiwa Y."/>
            <person name="Yoshikawa H."/>
            <person name="Matsutani M."/>
            <person name="Matsushita K."/>
        </authorList>
    </citation>
    <scope>NUCLEOTIDE SEQUENCE</scope>
    <source>
        <strain evidence="9">NBRC 106556</strain>
    </source>
</reference>
<dbReference type="InterPro" id="IPR011527">
    <property type="entry name" value="ABC1_TM_dom"/>
</dbReference>
<dbReference type="PROSITE" id="PS00211">
    <property type="entry name" value="ABC_TRANSPORTER_1"/>
    <property type="match status" value="1"/>
</dbReference>
<protein>
    <submittedName>
        <fullName evidence="9">ABC transporter ATP-binding protein</fullName>
    </submittedName>
</protein>
<comment type="caution">
    <text evidence="9">The sequence shown here is derived from an EMBL/GenBank/DDBJ whole genome shotgun (WGS) entry which is preliminary data.</text>
</comment>
<dbReference type="EMBL" id="BAQB01000029">
    <property type="protein sequence ID" value="GBR48341.1"/>
    <property type="molecule type" value="Genomic_DNA"/>
</dbReference>
<dbReference type="InterPro" id="IPR036640">
    <property type="entry name" value="ABC1_TM_sf"/>
</dbReference>
<evidence type="ECO:0000256" key="6">
    <source>
        <dbReference type="ARBA" id="ARBA00023136"/>
    </source>
</evidence>
<dbReference type="RefSeq" id="WP_068173396.1">
    <property type="nucleotide sequence ID" value="NZ_BAQB01000029.1"/>
</dbReference>
<evidence type="ECO:0000256" key="1">
    <source>
        <dbReference type="ARBA" id="ARBA00004651"/>
    </source>
</evidence>
<name>A0ABQ0QKS8_9PROT</name>
<keyword evidence="5" id="KW-1133">Transmembrane helix</keyword>
<dbReference type="InterPro" id="IPR027417">
    <property type="entry name" value="P-loop_NTPase"/>
</dbReference>
<keyword evidence="4 9" id="KW-0067">ATP-binding</keyword>
<dbReference type="PANTHER" id="PTHR24221">
    <property type="entry name" value="ATP-BINDING CASSETTE SUB-FAMILY B"/>
    <property type="match status" value="1"/>
</dbReference>
<comment type="subcellular location">
    <subcellularLocation>
        <location evidence="1">Cell membrane</location>
        <topology evidence="1">Multi-pass membrane protein</topology>
    </subcellularLocation>
</comment>
<evidence type="ECO:0000313" key="9">
    <source>
        <dbReference type="EMBL" id="GBR48341.1"/>
    </source>
</evidence>
<dbReference type="SUPFAM" id="SSF90123">
    <property type="entry name" value="ABC transporter transmembrane region"/>
    <property type="match status" value="1"/>
</dbReference>
<evidence type="ECO:0000259" key="8">
    <source>
        <dbReference type="PROSITE" id="PS50929"/>
    </source>
</evidence>
<evidence type="ECO:0000313" key="10">
    <source>
        <dbReference type="Proteomes" id="UP001062443"/>
    </source>
</evidence>
<dbReference type="SMART" id="SM00382">
    <property type="entry name" value="AAA"/>
    <property type="match status" value="1"/>
</dbReference>
<evidence type="ECO:0000256" key="3">
    <source>
        <dbReference type="ARBA" id="ARBA00022741"/>
    </source>
</evidence>
<evidence type="ECO:0000256" key="2">
    <source>
        <dbReference type="ARBA" id="ARBA00022692"/>
    </source>
</evidence>
<dbReference type="Gene3D" id="1.20.1560.10">
    <property type="entry name" value="ABC transporter type 1, transmembrane domain"/>
    <property type="match status" value="1"/>
</dbReference>
<organism evidence="9 10">
    <name type="scientific">Neokomagataea tanensis NBRC 106556</name>
    <dbReference type="NCBI Taxonomy" id="1223519"/>
    <lineage>
        <taxon>Bacteria</taxon>
        <taxon>Pseudomonadati</taxon>
        <taxon>Pseudomonadota</taxon>
        <taxon>Alphaproteobacteria</taxon>
        <taxon>Acetobacterales</taxon>
        <taxon>Acetobacteraceae</taxon>
        <taxon>Neokomagataea</taxon>
    </lineage>
</organism>
<sequence length="359" mass="39679">MHAAAQQGHFLETLRGIRTIKLLGLEGKRNVAWSNRLIDSVNAGLRLKRFDIVFARTNNGIFGVDRLLMLILGARMVLNGHMSIGMLVAFLSYRDQLASRLGSLIGAGFKIRTLKVQCDRLSDIALAEAEQISDDRTFLPILPPTDPNIPALECRNLGYRYGQEDAWVFRNISFTVPTGRSLVITGPSGCGKSTLLSIMMGLIPPEEGQILWNGVELGAQNREAFRSVIAGVLQDDILLSGSLAENIAGFDTDIDLERVAQCAHAAQLLQDIQKMPMGFETLVSEMGSTLSGGQRQRMIMARALYRKPHILFMDEATSNLDVEREQQITALLNQLAITRVLVAHRPDVIASADYRFEMT</sequence>
<evidence type="ECO:0000256" key="5">
    <source>
        <dbReference type="ARBA" id="ARBA00022989"/>
    </source>
</evidence>
<dbReference type="InterPro" id="IPR017871">
    <property type="entry name" value="ABC_transporter-like_CS"/>
</dbReference>
<proteinExistence type="predicted"/>
<feature type="domain" description="ABC transporter" evidence="7">
    <location>
        <begin position="152"/>
        <end position="358"/>
    </location>
</feature>
<dbReference type="Proteomes" id="UP001062443">
    <property type="component" value="Unassembled WGS sequence"/>
</dbReference>
<evidence type="ECO:0000259" key="7">
    <source>
        <dbReference type="PROSITE" id="PS50893"/>
    </source>
</evidence>
<evidence type="ECO:0000256" key="4">
    <source>
        <dbReference type="ARBA" id="ARBA00022840"/>
    </source>
</evidence>
<dbReference type="SUPFAM" id="SSF52540">
    <property type="entry name" value="P-loop containing nucleoside triphosphate hydrolases"/>
    <property type="match status" value="1"/>
</dbReference>
<keyword evidence="2" id="KW-0812">Transmembrane</keyword>
<dbReference type="InterPro" id="IPR003439">
    <property type="entry name" value="ABC_transporter-like_ATP-bd"/>
</dbReference>
<gene>
    <name evidence="9" type="ORF">AA106556_1764</name>
</gene>
<dbReference type="Gene3D" id="3.40.50.300">
    <property type="entry name" value="P-loop containing nucleotide triphosphate hydrolases"/>
    <property type="match status" value="1"/>
</dbReference>
<keyword evidence="3" id="KW-0547">Nucleotide-binding</keyword>
<keyword evidence="6" id="KW-0472">Membrane</keyword>
<feature type="domain" description="ABC transmembrane type-1" evidence="8">
    <location>
        <begin position="1"/>
        <end position="107"/>
    </location>
</feature>
<dbReference type="PANTHER" id="PTHR24221:SF606">
    <property type="entry name" value="COLICIN V SECRETION-PROCESSING ATP-BINDING PROTEIN"/>
    <property type="match status" value="1"/>
</dbReference>
<dbReference type="PROSITE" id="PS50929">
    <property type="entry name" value="ABC_TM1F"/>
    <property type="match status" value="1"/>
</dbReference>
<dbReference type="Pfam" id="PF00664">
    <property type="entry name" value="ABC_membrane"/>
    <property type="match status" value="1"/>
</dbReference>
<dbReference type="InterPro" id="IPR039421">
    <property type="entry name" value="Type_1_exporter"/>
</dbReference>
<dbReference type="PROSITE" id="PS50893">
    <property type="entry name" value="ABC_TRANSPORTER_2"/>
    <property type="match status" value="1"/>
</dbReference>
<dbReference type="InterPro" id="IPR003593">
    <property type="entry name" value="AAA+_ATPase"/>
</dbReference>